<dbReference type="Gene3D" id="3.40.50.300">
    <property type="entry name" value="P-loop containing nucleotide triphosphate hydrolases"/>
    <property type="match status" value="1"/>
</dbReference>
<dbReference type="InterPro" id="IPR010730">
    <property type="entry name" value="HET"/>
</dbReference>
<dbReference type="Pfam" id="PF24883">
    <property type="entry name" value="NPHP3_N"/>
    <property type="match status" value="1"/>
</dbReference>
<dbReference type="Proteomes" id="UP000503462">
    <property type="component" value="Chromosome 2"/>
</dbReference>
<dbReference type="OrthoDB" id="823504at2759"/>
<feature type="repeat" description="ANK" evidence="2">
    <location>
        <begin position="923"/>
        <end position="955"/>
    </location>
</feature>
<feature type="repeat" description="ANK" evidence="2">
    <location>
        <begin position="956"/>
        <end position="988"/>
    </location>
</feature>
<dbReference type="InterPro" id="IPR002110">
    <property type="entry name" value="Ankyrin_rpt"/>
</dbReference>
<sequence length="1087" mass="122357">MRLLKRNDDGSLSFSMVTKDTAVVKYAILSHTWGAPEQEILFEDINSGKAQEKTAYTKVDFALSQAHLDKLDYVWIDTCCINKKDTHELEKSINSMYKWYAGAEVCYVYLSDIALRPSGGLADGQWTTAFQKSRWFTRGWTLQELVAPGKVMFFTKDRQPIGTRETLSMVIGSVTGINRKVLQGATLADIPIDERFRWSLGRSTGEPEDMIYCMLGMLDVSIYLKYGEGLDVARKRLFREIKREYGSRTCGLLQDMRFTGTASIPSLMPPGLKPIKDASWLRDALSYRNMFARKTAIRQPVRKTCAWLLEHLYYRSWSSIASDEDHPGMLWIKGHPGAGKSTLLMYADQQAAQSLPADTLLISFFFNARGEDMEKSAVGMYRSLLVQLADVVPGKVNAVLAERSPDLEADHIRNSIPELQKIFKAIVLRLAPSRLRCYVDALDECESHEVQDLLDFFNDLTYISSSSQRPFIVCVASRYYPAVSIKQSVEIRIDRQPQHLEDLERFVDATLNVGTGRSSLSIRQKIVAKAKGSFIWARLVIELLNDKLKHGDTSSVQLVIDTLPSKLNDLYKEIIRVHRLAETEVVRVCIICIMFATRPLRPQELYHIAQIAKQGLQHICDHTDTSIPVAELPDEDMLRRFVASSTGGLAEVIWDDYDAVQFIHESVKDYLRTTDNLQDLLMITAQQDPVSMCHEQIKAMCQVIIGNAFSSAFVAISLSRFSDVWKHNEEAVEYGYLCDRSQDPGSFWTLMMKLPLLEYAASNIVIHAELAAQEIAQDGFMDHMHAGFLLQLRKFLRNARPFPFERMAQRMGIGNIGSIHIAACFDAVNLLTTALRNGHDVNLRNVDNITPLMAAVACNAWKSANLLLQHKADVNMVNCDGESALHIAASYFPLVSGPSYHAGVLFMRALLSNGPCIEAKNSMGWTPLMIAIRVGQELYVEALLEAGACVNTRANEGITPLMQASLMLQDNIVHQLIDAGANVNLVDAQGWSALRYVLDLSHNKCYFASSDPGVCIHQVVVKALLAASVDVKCKDQLQQSPLDVISSSEWRREWSSFECRKRIRQWIESASTPSECRTRRTLKRQKR</sequence>
<evidence type="ECO:0000259" key="3">
    <source>
        <dbReference type="Pfam" id="PF06985"/>
    </source>
</evidence>
<dbReference type="Pfam" id="PF12796">
    <property type="entry name" value="Ank_2"/>
    <property type="match status" value="2"/>
</dbReference>
<keyword evidence="1" id="KW-0677">Repeat</keyword>
<evidence type="ECO:0000313" key="5">
    <source>
        <dbReference type="EMBL" id="QIW98271.1"/>
    </source>
</evidence>
<dbReference type="InterPro" id="IPR036770">
    <property type="entry name" value="Ankyrin_rpt-contain_sf"/>
</dbReference>
<dbReference type="SMART" id="SM00248">
    <property type="entry name" value="ANK"/>
    <property type="match status" value="6"/>
</dbReference>
<evidence type="ECO:0000259" key="4">
    <source>
        <dbReference type="Pfam" id="PF24883"/>
    </source>
</evidence>
<proteinExistence type="predicted"/>
<dbReference type="PROSITE" id="PS50088">
    <property type="entry name" value="ANK_REPEAT"/>
    <property type="match status" value="2"/>
</dbReference>
<protein>
    <submittedName>
        <fullName evidence="5">Uncharacterized protein</fullName>
    </submittedName>
</protein>
<feature type="domain" description="Heterokaryon incompatibility" evidence="3">
    <location>
        <begin position="26"/>
        <end position="112"/>
    </location>
</feature>
<dbReference type="EMBL" id="CP051140">
    <property type="protein sequence ID" value="QIW98271.1"/>
    <property type="molecule type" value="Genomic_DNA"/>
</dbReference>
<feature type="domain" description="Nephrocystin 3-like N-terminal" evidence="4">
    <location>
        <begin position="304"/>
        <end position="478"/>
    </location>
</feature>
<dbReference type="PANTHER" id="PTHR10622">
    <property type="entry name" value="HET DOMAIN-CONTAINING PROTEIN"/>
    <property type="match status" value="1"/>
</dbReference>
<dbReference type="PROSITE" id="PS50297">
    <property type="entry name" value="ANK_REP_REGION"/>
    <property type="match status" value="2"/>
</dbReference>
<dbReference type="SUPFAM" id="SSF52540">
    <property type="entry name" value="P-loop containing nucleoside triphosphate hydrolases"/>
    <property type="match status" value="1"/>
</dbReference>
<evidence type="ECO:0000256" key="2">
    <source>
        <dbReference type="PROSITE-ProRule" id="PRU00023"/>
    </source>
</evidence>
<gene>
    <name evidence="5" type="ORF">AMS68_003789</name>
</gene>
<dbReference type="Pfam" id="PF06985">
    <property type="entry name" value="HET"/>
    <property type="match status" value="1"/>
</dbReference>
<evidence type="ECO:0000256" key="1">
    <source>
        <dbReference type="ARBA" id="ARBA00022737"/>
    </source>
</evidence>
<dbReference type="AlphaFoldDB" id="A0A6H0XU20"/>
<keyword evidence="6" id="KW-1185">Reference proteome</keyword>
<dbReference type="InterPro" id="IPR056884">
    <property type="entry name" value="NPHP3-like_N"/>
</dbReference>
<reference evidence="5 6" key="1">
    <citation type="journal article" date="2016" name="Sci. Rep.">
        <title>Peltaster fructicola genome reveals evolution from an invasive phytopathogen to an ectophytic parasite.</title>
        <authorList>
            <person name="Xu C."/>
            <person name="Chen H."/>
            <person name="Gleason M.L."/>
            <person name="Xu J.R."/>
            <person name="Liu H."/>
            <person name="Zhang R."/>
            <person name="Sun G."/>
        </authorList>
    </citation>
    <scope>NUCLEOTIDE SEQUENCE [LARGE SCALE GENOMIC DNA]</scope>
    <source>
        <strain evidence="5 6">LNHT1506</strain>
    </source>
</reference>
<dbReference type="SUPFAM" id="SSF48403">
    <property type="entry name" value="Ankyrin repeat"/>
    <property type="match status" value="1"/>
</dbReference>
<name>A0A6H0XU20_9PEZI</name>
<dbReference type="PANTHER" id="PTHR10622:SF13">
    <property type="entry name" value="NACHT DOMAIN-CONTAINING PROTEIN"/>
    <property type="match status" value="1"/>
</dbReference>
<dbReference type="Gene3D" id="1.25.40.20">
    <property type="entry name" value="Ankyrin repeat-containing domain"/>
    <property type="match status" value="1"/>
</dbReference>
<dbReference type="InterPro" id="IPR027417">
    <property type="entry name" value="P-loop_NTPase"/>
</dbReference>
<organism evidence="5 6">
    <name type="scientific">Peltaster fructicola</name>
    <dbReference type="NCBI Taxonomy" id="286661"/>
    <lineage>
        <taxon>Eukaryota</taxon>
        <taxon>Fungi</taxon>
        <taxon>Dikarya</taxon>
        <taxon>Ascomycota</taxon>
        <taxon>Pezizomycotina</taxon>
        <taxon>Dothideomycetes</taxon>
        <taxon>Dothideomycetes incertae sedis</taxon>
        <taxon>Peltaster</taxon>
    </lineage>
</organism>
<evidence type="ECO:0000313" key="6">
    <source>
        <dbReference type="Proteomes" id="UP000503462"/>
    </source>
</evidence>
<accession>A0A6H0XU20</accession>
<keyword evidence="2" id="KW-0040">ANK repeat</keyword>